<dbReference type="Proteomes" id="UP000198565">
    <property type="component" value="Unassembled WGS sequence"/>
</dbReference>
<sequence>MWDIVFRMIDNVPVSSRYRDRVYLAKHFAGVLEKVFVATQKLTEVAQRTSKFKESRPQVKRHGGGTLFVFLENLNLGVVIN</sequence>
<evidence type="ECO:0000313" key="2">
    <source>
        <dbReference type="Proteomes" id="UP000198565"/>
    </source>
</evidence>
<evidence type="ECO:0000313" key="1">
    <source>
        <dbReference type="EMBL" id="SFL93717.1"/>
    </source>
</evidence>
<organism evidence="1 2">
    <name type="scientific">Gracilibacillus orientalis</name>
    <dbReference type="NCBI Taxonomy" id="334253"/>
    <lineage>
        <taxon>Bacteria</taxon>
        <taxon>Bacillati</taxon>
        <taxon>Bacillota</taxon>
        <taxon>Bacilli</taxon>
        <taxon>Bacillales</taxon>
        <taxon>Bacillaceae</taxon>
        <taxon>Gracilibacillus</taxon>
    </lineage>
</organism>
<dbReference type="AlphaFoldDB" id="A0A1I4LT10"/>
<reference evidence="2" key="1">
    <citation type="submission" date="2016-10" db="EMBL/GenBank/DDBJ databases">
        <authorList>
            <person name="Varghese N."/>
            <person name="Submissions S."/>
        </authorList>
    </citation>
    <scope>NUCLEOTIDE SEQUENCE [LARGE SCALE GENOMIC DNA]</scope>
    <source>
        <strain evidence="2">CGMCC 1.4250</strain>
    </source>
</reference>
<accession>A0A1I4LT10</accession>
<proteinExistence type="predicted"/>
<dbReference type="STRING" id="334253.SAMN04487943_105169"/>
<name>A0A1I4LT10_9BACI</name>
<keyword evidence="2" id="KW-1185">Reference proteome</keyword>
<protein>
    <submittedName>
        <fullName evidence="1">Uncharacterized protein</fullName>
    </submittedName>
</protein>
<dbReference type="EMBL" id="FOTR01000005">
    <property type="protein sequence ID" value="SFL93717.1"/>
    <property type="molecule type" value="Genomic_DNA"/>
</dbReference>
<gene>
    <name evidence="1" type="ORF">SAMN04487943_105169</name>
</gene>